<keyword evidence="5 6" id="KW-0472">Membrane</keyword>
<comment type="subcellular location">
    <subcellularLocation>
        <location evidence="1 6">Cell membrane</location>
        <topology evidence="1 6">Multi-pass membrane protein</topology>
    </subcellularLocation>
</comment>
<evidence type="ECO:0000256" key="1">
    <source>
        <dbReference type="ARBA" id="ARBA00004651"/>
    </source>
</evidence>
<dbReference type="EMBL" id="JASPKZ010003852">
    <property type="protein sequence ID" value="KAJ9591907.1"/>
    <property type="molecule type" value="Genomic_DNA"/>
</dbReference>
<accession>A0AAD8A3S2</accession>
<protein>
    <recommendedName>
        <fullName evidence="6">Gustatory receptor</fullName>
    </recommendedName>
</protein>
<feature type="transmembrane region" description="Helical" evidence="6">
    <location>
        <begin position="264"/>
        <end position="287"/>
    </location>
</feature>
<keyword evidence="8" id="KW-1185">Reference proteome</keyword>
<evidence type="ECO:0000256" key="6">
    <source>
        <dbReference type="RuleBase" id="RU363108"/>
    </source>
</evidence>
<evidence type="ECO:0000256" key="3">
    <source>
        <dbReference type="ARBA" id="ARBA00022692"/>
    </source>
</evidence>
<comment type="caution">
    <text evidence="6">Lacks conserved residue(s) required for the propagation of feature annotation.</text>
</comment>
<sequence length="325" mass="36849">MIFETSNILSAIQPTFILSKILGLRPAISILKSGMKIKKFGYIYSILLYLAYMIIYFSSGQRSYMKFFKQSILVKASKKFMEFGTIVIMTGILGISCYNQRGLFKCIKRIIRIDATLSDMNIRVSYTRAKCVSILMICIICVFDILLNYVIILSFSNKNDLTILIPTAKLFLPRFIVSQVVSEFLIIQMILHDHFKTVNYKIATINEEMCKGTLDALFPKRAFLTKINNLNKTHFNIKLNALFDLHDELCDLCKEINALYSLSLLIITTLAFADTTINLYVSTLAFISMDNKTFSVAFVANRIYRTVINAGIFIALSAGSSFTAN</sequence>
<evidence type="ECO:0000256" key="5">
    <source>
        <dbReference type="ARBA" id="ARBA00023136"/>
    </source>
</evidence>
<dbReference type="InterPro" id="IPR013604">
    <property type="entry name" value="7TM_chemorcpt"/>
</dbReference>
<dbReference type="Pfam" id="PF08395">
    <property type="entry name" value="7tm_7"/>
    <property type="match status" value="1"/>
</dbReference>
<evidence type="ECO:0000313" key="7">
    <source>
        <dbReference type="EMBL" id="KAJ9591907.1"/>
    </source>
</evidence>
<dbReference type="AlphaFoldDB" id="A0AAD8A3S2"/>
<dbReference type="GO" id="GO:0005886">
    <property type="term" value="C:plasma membrane"/>
    <property type="evidence" value="ECO:0007669"/>
    <property type="project" value="UniProtKB-SubCell"/>
</dbReference>
<evidence type="ECO:0000256" key="4">
    <source>
        <dbReference type="ARBA" id="ARBA00022989"/>
    </source>
</evidence>
<comment type="similarity">
    <text evidence="6">Belongs to the insect chemoreceptor superfamily. Gustatory receptor (GR) family.</text>
</comment>
<feature type="transmembrane region" description="Helical" evidence="6">
    <location>
        <begin position="40"/>
        <end position="60"/>
    </location>
</feature>
<keyword evidence="3 6" id="KW-0812">Transmembrane</keyword>
<keyword evidence="2 6" id="KW-1003">Cell membrane</keyword>
<proteinExistence type="inferred from homology"/>
<feature type="transmembrane region" description="Helical" evidence="6">
    <location>
        <begin position="80"/>
        <end position="99"/>
    </location>
</feature>
<name>A0AAD8A3S2_DIPPU</name>
<keyword evidence="6" id="KW-0807">Transducer</keyword>
<evidence type="ECO:0000313" key="8">
    <source>
        <dbReference type="Proteomes" id="UP001233999"/>
    </source>
</evidence>
<dbReference type="GO" id="GO:0007165">
    <property type="term" value="P:signal transduction"/>
    <property type="evidence" value="ECO:0007669"/>
    <property type="project" value="UniProtKB-KW"/>
</dbReference>
<keyword evidence="6" id="KW-0675">Receptor</keyword>
<gene>
    <name evidence="7" type="ORF">L9F63_001509</name>
</gene>
<feature type="non-terminal residue" evidence="7">
    <location>
        <position position="325"/>
    </location>
</feature>
<evidence type="ECO:0000256" key="2">
    <source>
        <dbReference type="ARBA" id="ARBA00022475"/>
    </source>
</evidence>
<dbReference type="Proteomes" id="UP001233999">
    <property type="component" value="Unassembled WGS sequence"/>
</dbReference>
<reference evidence="7" key="2">
    <citation type="submission" date="2023-05" db="EMBL/GenBank/DDBJ databases">
        <authorList>
            <person name="Fouks B."/>
        </authorList>
    </citation>
    <scope>NUCLEOTIDE SEQUENCE</scope>
    <source>
        <strain evidence="7">Stay&amp;Tobe</strain>
        <tissue evidence="7">Testes</tissue>
    </source>
</reference>
<keyword evidence="4 6" id="KW-1133">Transmembrane helix</keyword>
<comment type="function">
    <text evidence="6">Gustatory receptor which mediates acceptance or avoidance behavior, depending on its substrates.</text>
</comment>
<dbReference type="GO" id="GO:0050909">
    <property type="term" value="P:sensory perception of taste"/>
    <property type="evidence" value="ECO:0007669"/>
    <property type="project" value="InterPro"/>
</dbReference>
<reference evidence="7" key="1">
    <citation type="journal article" date="2023" name="IScience">
        <title>Live-bearing cockroach genome reveals convergent evolutionary mechanisms linked to viviparity in insects and beyond.</title>
        <authorList>
            <person name="Fouks B."/>
            <person name="Harrison M.C."/>
            <person name="Mikhailova A.A."/>
            <person name="Marchal E."/>
            <person name="English S."/>
            <person name="Carruthers M."/>
            <person name="Jennings E.C."/>
            <person name="Chiamaka E.L."/>
            <person name="Frigard R.A."/>
            <person name="Pippel M."/>
            <person name="Attardo G.M."/>
            <person name="Benoit J.B."/>
            <person name="Bornberg-Bauer E."/>
            <person name="Tobe S.S."/>
        </authorList>
    </citation>
    <scope>NUCLEOTIDE SEQUENCE</scope>
    <source>
        <strain evidence="7">Stay&amp;Tobe</strain>
    </source>
</reference>
<comment type="caution">
    <text evidence="7">The sequence shown here is derived from an EMBL/GenBank/DDBJ whole genome shotgun (WGS) entry which is preliminary data.</text>
</comment>
<organism evidence="7 8">
    <name type="scientific">Diploptera punctata</name>
    <name type="common">Pacific beetle cockroach</name>
    <dbReference type="NCBI Taxonomy" id="6984"/>
    <lineage>
        <taxon>Eukaryota</taxon>
        <taxon>Metazoa</taxon>
        <taxon>Ecdysozoa</taxon>
        <taxon>Arthropoda</taxon>
        <taxon>Hexapoda</taxon>
        <taxon>Insecta</taxon>
        <taxon>Pterygota</taxon>
        <taxon>Neoptera</taxon>
        <taxon>Polyneoptera</taxon>
        <taxon>Dictyoptera</taxon>
        <taxon>Blattodea</taxon>
        <taxon>Blaberoidea</taxon>
        <taxon>Blaberidae</taxon>
        <taxon>Diplopterinae</taxon>
        <taxon>Diploptera</taxon>
    </lineage>
</organism>
<feature type="transmembrane region" description="Helical" evidence="6">
    <location>
        <begin position="307"/>
        <end position="324"/>
    </location>
</feature>
<feature type="transmembrane region" description="Helical" evidence="6">
    <location>
        <begin position="131"/>
        <end position="151"/>
    </location>
</feature>